<dbReference type="GO" id="GO:0000160">
    <property type="term" value="P:phosphorelay signal transduction system"/>
    <property type="evidence" value="ECO:0007669"/>
    <property type="project" value="InterPro"/>
</dbReference>
<dbReference type="SUPFAM" id="SSF52172">
    <property type="entry name" value="CheY-like"/>
    <property type="match status" value="1"/>
</dbReference>
<sequence length="143" mass="16309">MEEAPIIFIDADEDDQLMFKQALADLSSSHPPVVFSNGETALDYLVSVDQAPFLILSEISMPGMNGLELRQQIDKNPTLKKQLIPFVFLSYPIHDNLVEQAYDLTIQGLFEKKLAYEDWKTQLRDIIAYWTACHHPKKVKSAL</sequence>
<dbReference type="PANTHER" id="PTHR44520">
    <property type="entry name" value="RESPONSE REGULATOR RCP1-RELATED"/>
    <property type="match status" value="1"/>
</dbReference>
<evidence type="ECO:0000259" key="2">
    <source>
        <dbReference type="PROSITE" id="PS50110"/>
    </source>
</evidence>
<feature type="domain" description="Response regulatory" evidence="2">
    <location>
        <begin position="5"/>
        <end position="127"/>
    </location>
</feature>
<dbReference type="InterPro" id="IPR001789">
    <property type="entry name" value="Sig_transdc_resp-reg_receiver"/>
</dbReference>
<dbReference type="PANTHER" id="PTHR44520:SF2">
    <property type="entry name" value="RESPONSE REGULATOR RCP1"/>
    <property type="match status" value="1"/>
</dbReference>
<dbReference type="RefSeq" id="WP_164043494.1">
    <property type="nucleotide sequence ID" value="NZ_JAAGNZ010000003.1"/>
</dbReference>
<comment type="caution">
    <text evidence="1">Lacks conserved residue(s) required for the propagation of feature annotation.</text>
</comment>
<dbReference type="Pfam" id="PF00072">
    <property type="entry name" value="Response_reg"/>
    <property type="match status" value="1"/>
</dbReference>
<organism evidence="3 4">
    <name type="scientific">Spirosoma agri</name>
    <dbReference type="NCBI Taxonomy" id="1987381"/>
    <lineage>
        <taxon>Bacteria</taxon>
        <taxon>Pseudomonadati</taxon>
        <taxon>Bacteroidota</taxon>
        <taxon>Cytophagia</taxon>
        <taxon>Cytophagales</taxon>
        <taxon>Cytophagaceae</taxon>
        <taxon>Spirosoma</taxon>
    </lineage>
</organism>
<gene>
    <name evidence="3" type="ORF">GK091_25190</name>
</gene>
<comment type="caution">
    <text evidence="3">The sequence shown here is derived from an EMBL/GenBank/DDBJ whole genome shotgun (WGS) entry which is preliminary data.</text>
</comment>
<protein>
    <submittedName>
        <fullName evidence="3">Response regulator</fullName>
    </submittedName>
</protein>
<dbReference type="EMBL" id="JAAGNZ010000003">
    <property type="protein sequence ID" value="NEU70197.1"/>
    <property type="molecule type" value="Genomic_DNA"/>
</dbReference>
<evidence type="ECO:0000313" key="4">
    <source>
        <dbReference type="Proteomes" id="UP000477386"/>
    </source>
</evidence>
<name>A0A6M0IQL1_9BACT</name>
<keyword evidence="4" id="KW-1185">Reference proteome</keyword>
<proteinExistence type="predicted"/>
<dbReference type="PROSITE" id="PS50110">
    <property type="entry name" value="RESPONSE_REGULATORY"/>
    <property type="match status" value="1"/>
</dbReference>
<evidence type="ECO:0000256" key="1">
    <source>
        <dbReference type="PROSITE-ProRule" id="PRU00169"/>
    </source>
</evidence>
<dbReference type="InterPro" id="IPR011006">
    <property type="entry name" value="CheY-like_superfamily"/>
</dbReference>
<reference evidence="3 4" key="1">
    <citation type="submission" date="2020-02" db="EMBL/GenBank/DDBJ databases">
        <title>Draft genome sequence of two Spirosoma agri KCTC 52727 and Spirosoma terrae KCTC 52035.</title>
        <authorList>
            <person name="Rojas J."/>
            <person name="Ambika Manirajan B."/>
            <person name="Ratering S."/>
            <person name="Suarez C."/>
            <person name="Schnell S."/>
        </authorList>
    </citation>
    <scope>NUCLEOTIDE SEQUENCE [LARGE SCALE GENOMIC DNA]</scope>
    <source>
        <strain evidence="3 4">KCTC 52727</strain>
    </source>
</reference>
<accession>A0A6M0IQL1</accession>
<dbReference type="InterPro" id="IPR052893">
    <property type="entry name" value="TCS_response_regulator"/>
</dbReference>
<evidence type="ECO:0000313" key="3">
    <source>
        <dbReference type="EMBL" id="NEU70197.1"/>
    </source>
</evidence>
<dbReference type="AlphaFoldDB" id="A0A6M0IQL1"/>
<dbReference type="Proteomes" id="UP000477386">
    <property type="component" value="Unassembled WGS sequence"/>
</dbReference>
<dbReference type="Gene3D" id="3.40.50.2300">
    <property type="match status" value="1"/>
</dbReference>